<feature type="domain" description="Aminotransferase class V" evidence="11">
    <location>
        <begin position="5"/>
        <end position="364"/>
    </location>
</feature>
<keyword evidence="5" id="KW-0479">Metal-binding</keyword>
<comment type="catalytic activity">
    <reaction evidence="9">
        <text>(sulfur carrier)-H + L-cysteine = (sulfur carrier)-SH + L-alanine</text>
        <dbReference type="Rhea" id="RHEA:43892"/>
        <dbReference type="Rhea" id="RHEA-COMP:14737"/>
        <dbReference type="Rhea" id="RHEA-COMP:14739"/>
        <dbReference type="ChEBI" id="CHEBI:29917"/>
        <dbReference type="ChEBI" id="CHEBI:35235"/>
        <dbReference type="ChEBI" id="CHEBI:57972"/>
        <dbReference type="ChEBI" id="CHEBI:64428"/>
        <dbReference type="EC" id="2.8.1.7"/>
    </reaction>
</comment>
<keyword evidence="6" id="KW-0663">Pyridoxal phosphate</keyword>
<dbReference type="EMBL" id="JBBDHC010000004">
    <property type="protein sequence ID" value="MEJ1248804.1"/>
    <property type="molecule type" value="Genomic_DNA"/>
</dbReference>
<evidence type="ECO:0000256" key="5">
    <source>
        <dbReference type="ARBA" id="ARBA00022723"/>
    </source>
</evidence>
<dbReference type="GO" id="GO:0031071">
    <property type="term" value="F:cysteine desulfurase activity"/>
    <property type="evidence" value="ECO:0007669"/>
    <property type="project" value="UniProtKB-EC"/>
</dbReference>
<gene>
    <name evidence="12" type="ORF">WB794_03820</name>
</gene>
<dbReference type="Gene3D" id="3.90.1150.10">
    <property type="entry name" value="Aspartate Aminotransferase, domain 1"/>
    <property type="match status" value="1"/>
</dbReference>
<organism evidence="12 13">
    <name type="scientific">Denitratimonas tolerans</name>
    <dbReference type="NCBI Taxonomy" id="1338420"/>
    <lineage>
        <taxon>Bacteria</taxon>
        <taxon>Pseudomonadati</taxon>
        <taxon>Pseudomonadota</taxon>
        <taxon>Gammaproteobacteria</taxon>
        <taxon>Lysobacterales</taxon>
        <taxon>Lysobacteraceae</taxon>
        <taxon>Denitratimonas</taxon>
    </lineage>
</organism>
<dbReference type="Pfam" id="PF00266">
    <property type="entry name" value="Aminotran_5"/>
    <property type="match status" value="1"/>
</dbReference>
<sequence length="380" mass="39595">MRIPYFDYAATAPADPRIIPAMTSLLGLDGDFANPSSTLHAPGRTAAAHIEAARAQVAALLDADPREIVFTSGATEANNLAIKGLAERHPGGHIVTSAIEHDAVLAPCAQLEARGWQVTRVTPRPSGDVEPDAIADALRPDTFLVSLMHANNETGVINDIGTVGALCRARSIAFHVDAAQTAGALALNVRALPVDLVSLSAHKFCGPKGIGALYLRRRADLELEPQLHGGGQERGRRSGTLATHQIVGLGLACELVRCEREADAARIAALRDRLWAGVSPLGGLHLNGAGAPRLPGHLNLSVDGVGGEVLLQALAADLAISGGSACHSATPRPSHVLTAMGLPPALAQASLRFSLGRFTTADEIGTAIEVFTRIVMRLRG</sequence>
<dbReference type="PANTHER" id="PTHR11601">
    <property type="entry name" value="CYSTEINE DESULFURYLASE FAMILY MEMBER"/>
    <property type="match status" value="1"/>
</dbReference>
<dbReference type="InterPro" id="IPR015422">
    <property type="entry name" value="PyrdxlP-dep_Trfase_small"/>
</dbReference>
<protein>
    <recommendedName>
        <fullName evidence="3">cysteine desulfurase</fullName>
        <ecNumber evidence="3">2.8.1.7</ecNumber>
    </recommendedName>
</protein>
<evidence type="ECO:0000256" key="9">
    <source>
        <dbReference type="ARBA" id="ARBA00050776"/>
    </source>
</evidence>
<evidence type="ECO:0000256" key="10">
    <source>
        <dbReference type="RuleBase" id="RU004504"/>
    </source>
</evidence>
<dbReference type="PIRSF" id="PIRSF005572">
    <property type="entry name" value="NifS"/>
    <property type="match status" value="1"/>
</dbReference>
<evidence type="ECO:0000256" key="4">
    <source>
        <dbReference type="ARBA" id="ARBA00022679"/>
    </source>
</evidence>
<evidence type="ECO:0000313" key="12">
    <source>
        <dbReference type="EMBL" id="MEJ1248804.1"/>
    </source>
</evidence>
<dbReference type="PROSITE" id="PS00595">
    <property type="entry name" value="AA_TRANSFER_CLASS_5"/>
    <property type="match status" value="1"/>
</dbReference>
<keyword evidence="12" id="KW-0032">Aminotransferase</keyword>
<dbReference type="AlphaFoldDB" id="A0AAW9R2M1"/>
<comment type="similarity">
    <text evidence="2">Belongs to the class-V pyridoxal-phosphate-dependent aminotransferase family. NifS/IscS subfamily.</text>
</comment>
<dbReference type="InterPro" id="IPR016454">
    <property type="entry name" value="Cysteine_dSase"/>
</dbReference>
<reference evidence="12 13" key="1">
    <citation type="journal article" date="2016" name="Antonie Van Leeuwenhoek">
        <title>Denitratimonas tolerans gen. nov., sp. nov., a denitrifying bacterium isolated from a bioreactor for tannery wastewater treatment.</title>
        <authorList>
            <person name="Han S.I."/>
            <person name="Kim J.O."/>
            <person name="Lee Y.R."/>
            <person name="Ekpeghere K.I."/>
            <person name="Koh S.C."/>
            <person name="Whang K.S."/>
        </authorList>
    </citation>
    <scope>NUCLEOTIDE SEQUENCE [LARGE SCALE GENOMIC DNA]</scope>
    <source>
        <strain evidence="12 13">KACC 17565</strain>
    </source>
</reference>
<dbReference type="PANTHER" id="PTHR11601:SF34">
    <property type="entry name" value="CYSTEINE DESULFURASE"/>
    <property type="match status" value="1"/>
</dbReference>
<dbReference type="InterPro" id="IPR020578">
    <property type="entry name" value="Aminotrans_V_PyrdxlP_BS"/>
</dbReference>
<evidence type="ECO:0000256" key="1">
    <source>
        <dbReference type="ARBA" id="ARBA00001933"/>
    </source>
</evidence>
<comment type="cofactor">
    <cofactor evidence="1 10">
        <name>pyridoxal 5'-phosphate</name>
        <dbReference type="ChEBI" id="CHEBI:597326"/>
    </cofactor>
</comment>
<accession>A0AAW9R2M1</accession>
<evidence type="ECO:0000313" key="13">
    <source>
        <dbReference type="Proteomes" id="UP001364472"/>
    </source>
</evidence>
<keyword evidence="4" id="KW-0808">Transferase</keyword>
<evidence type="ECO:0000256" key="2">
    <source>
        <dbReference type="ARBA" id="ARBA00006490"/>
    </source>
</evidence>
<evidence type="ECO:0000256" key="6">
    <source>
        <dbReference type="ARBA" id="ARBA00022898"/>
    </source>
</evidence>
<keyword evidence="13" id="KW-1185">Reference proteome</keyword>
<dbReference type="GO" id="GO:0046872">
    <property type="term" value="F:metal ion binding"/>
    <property type="evidence" value="ECO:0007669"/>
    <property type="project" value="UniProtKB-KW"/>
</dbReference>
<comment type="caution">
    <text evidence="12">The sequence shown here is derived from an EMBL/GenBank/DDBJ whole genome shotgun (WGS) entry which is preliminary data.</text>
</comment>
<dbReference type="Gene3D" id="3.40.640.10">
    <property type="entry name" value="Type I PLP-dependent aspartate aminotransferase-like (Major domain)"/>
    <property type="match status" value="1"/>
</dbReference>
<dbReference type="EC" id="2.8.1.7" evidence="3"/>
<dbReference type="InterPro" id="IPR015424">
    <property type="entry name" value="PyrdxlP-dep_Trfase"/>
</dbReference>
<dbReference type="SUPFAM" id="SSF53383">
    <property type="entry name" value="PLP-dependent transferases"/>
    <property type="match status" value="1"/>
</dbReference>
<evidence type="ECO:0000256" key="7">
    <source>
        <dbReference type="ARBA" id="ARBA00023004"/>
    </source>
</evidence>
<keyword evidence="7" id="KW-0408">Iron</keyword>
<name>A0AAW9R2M1_9GAMM</name>
<keyword evidence="8" id="KW-0411">Iron-sulfur</keyword>
<dbReference type="InterPro" id="IPR015421">
    <property type="entry name" value="PyrdxlP-dep_Trfase_major"/>
</dbReference>
<proteinExistence type="inferred from homology"/>
<dbReference type="GO" id="GO:0008483">
    <property type="term" value="F:transaminase activity"/>
    <property type="evidence" value="ECO:0007669"/>
    <property type="project" value="UniProtKB-KW"/>
</dbReference>
<dbReference type="Proteomes" id="UP001364472">
    <property type="component" value="Unassembled WGS sequence"/>
</dbReference>
<dbReference type="GO" id="GO:0051536">
    <property type="term" value="F:iron-sulfur cluster binding"/>
    <property type="evidence" value="ECO:0007669"/>
    <property type="project" value="UniProtKB-KW"/>
</dbReference>
<evidence type="ECO:0000256" key="8">
    <source>
        <dbReference type="ARBA" id="ARBA00023014"/>
    </source>
</evidence>
<evidence type="ECO:0000256" key="3">
    <source>
        <dbReference type="ARBA" id="ARBA00012239"/>
    </source>
</evidence>
<dbReference type="RefSeq" id="WP_337334524.1">
    <property type="nucleotide sequence ID" value="NZ_JBBDHC010000004.1"/>
</dbReference>
<evidence type="ECO:0000259" key="11">
    <source>
        <dbReference type="Pfam" id="PF00266"/>
    </source>
</evidence>
<dbReference type="InterPro" id="IPR000192">
    <property type="entry name" value="Aminotrans_V_dom"/>
</dbReference>